<protein>
    <recommendedName>
        <fullName evidence="3">Methyl-accepting chemotaxis protein</fullName>
    </recommendedName>
</protein>
<name>A0AA37TGS9_9HYPH</name>
<keyword evidence="2" id="KW-1185">Reference proteome</keyword>
<dbReference type="SUPFAM" id="SSF58104">
    <property type="entry name" value="Methyl-accepting chemotaxis protein (MCP) signaling domain"/>
    <property type="match status" value="1"/>
</dbReference>
<dbReference type="AlphaFoldDB" id="A0AA37TGS9"/>
<dbReference type="Gene3D" id="1.10.287.950">
    <property type="entry name" value="Methyl-accepting chemotaxis protein"/>
    <property type="match status" value="1"/>
</dbReference>
<reference evidence="2" key="1">
    <citation type="journal article" date="2019" name="Int. J. Syst. Evol. Microbiol.">
        <title>The Global Catalogue of Microorganisms (GCM) 10K type strain sequencing project: providing services to taxonomists for standard genome sequencing and annotation.</title>
        <authorList>
            <consortium name="The Broad Institute Genomics Platform"/>
            <consortium name="The Broad Institute Genome Sequencing Center for Infectious Disease"/>
            <person name="Wu L."/>
            <person name="Ma J."/>
        </authorList>
    </citation>
    <scope>NUCLEOTIDE SEQUENCE [LARGE SCALE GENOMIC DNA]</scope>
    <source>
        <strain evidence="2">NBRC 103632</strain>
    </source>
</reference>
<evidence type="ECO:0000313" key="1">
    <source>
        <dbReference type="EMBL" id="GLS73265.1"/>
    </source>
</evidence>
<organism evidence="1 2">
    <name type="scientific">Methylobacterium tardum</name>
    <dbReference type="NCBI Taxonomy" id="374432"/>
    <lineage>
        <taxon>Bacteria</taxon>
        <taxon>Pseudomonadati</taxon>
        <taxon>Pseudomonadota</taxon>
        <taxon>Alphaproteobacteria</taxon>
        <taxon>Hyphomicrobiales</taxon>
        <taxon>Methylobacteriaceae</taxon>
        <taxon>Methylobacterium</taxon>
    </lineage>
</organism>
<evidence type="ECO:0008006" key="3">
    <source>
        <dbReference type="Google" id="ProtNLM"/>
    </source>
</evidence>
<accession>A0AA37TGS9</accession>
<evidence type="ECO:0000313" key="2">
    <source>
        <dbReference type="Proteomes" id="UP001157440"/>
    </source>
</evidence>
<gene>
    <name evidence="1" type="ORF">GCM10007890_52800</name>
</gene>
<dbReference type="Proteomes" id="UP001157440">
    <property type="component" value="Unassembled WGS sequence"/>
</dbReference>
<proteinExistence type="predicted"/>
<comment type="caution">
    <text evidence="1">The sequence shown here is derived from an EMBL/GenBank/DDBJ whole genome shotgun (WGS) entry which is preliminary data.</text>
</comment>
<sequence length="85" mass="8637">MRTVALSVAAAMEEQGAATGEIVRNVSQAAQGTQAVSVDIADVRQATRETGTASGQVLSATQELARYSANLGQAVATFLAEVKAA</sequence>
<dbReference type="EMBL" id="BSPL01000025">
    <property type="protein sequence ID" value="GLS73265.1"/>
    <property type="molecule type" value="Genomic_DNA"/>
</dbReference>